<dbReference type="PANTHER" id="PTHR24171:SF9">
    <property type="entry name" value="ANKYRIN REPEAT DOMAIN-CONTAINING PROTEIN 39"/>
    <property type="match status" value="1"/>
</dbReference>
<proteinExistence type="predicted"/>
<evidence type="ECO:0000256" key="2">
    <source>
        <dbReference type="ARBA" id="ARBA00023043"/>
    </source>
</evidence>
<keyword evidence="2 3" id="KW-0040">ANK repeat</keyword>
<accession>A0A9W8JK20</accession>
<dbReference type="InterPro" id="IPR036770">
    <property type="entry name" value="Ankyrin_rpt-contain_sf"/>
</dbReference>
<evidence type="ECO:0000313" key="4">
    <source>
        <dbReference type="EMBL" id="KAJ2932268.1"/>
    </source>
</evidence>
<evidence type="ECO:0000256" key="3">
    <source>
        <dbReference type="PROSITE-ProRule" id="PRU00023"/>
    </source>
</evidence>
<dbReference type="SUPFAM" id="SSF48403">
    <property type="entry name" value="Ankyrin repeat"/>
    <property type="match status" value="1"/>
</dbReference>
<dbReference type="Gene3D" id="1.25.40.20">
    <property type="entry name" value="Ankyrin repeat-containing domain"/>
    <property type="match status" value="1"/>
</dbReference>
<comment type="caution">
    <text evidence="4">The sequence shown here is derived from an EMBL/GenBank/DDBJ whole genome shotgun (WGS) entry which is preliminary data.</text>
</comment>
<protein>
    <recommendedName>
        <fullName evidence="6">Ankyrin</fullName>
    </recommendedName>
</protein>
<dbReference type="SMART" id="SM00248">
    <property type="entry name" value="ANK"/>
    <property type="match status" value="1"/>
</dbReference>
<dbReference type="PANTHER" id="PTHR24171">
    <property type="entry name" value="ANKYRIN REPEAT DOMAIN-CONTAINING PROTEIN 39-RELATED"/>
    <property type="match status" value="1"/>
</dbReference>
<name>A0A9W8JK20_9AGAR</name>
<feature type="non-terminal residue" evidence="4">
    <location>
        <position position="152"/>
    </location>
</feature>
<dbReference type="Proteomes" id="UP001140091">
    <property type="component" value="Unassembled WGS sequence"/>
</dbReference>
<evidence type="ECO:0000313" key="5">
    <source>
        <dbReference type="Proteomes" id="UP001140091"/>
    </source>
</evidence>
<dbReference type="AlphaFoldDB" id="A0A9W8JK20"/>
<feature type="repeat" description="ANK" evidence="3">
    <location>
        <begin position="35"/>
        <end position="67"/>
    </location>
</feature>
<keyword evidence="1" id="KW-0677">Repeat</keyword>
<dbReference type="PROSITE" id="PS50088">
    <property type="entry name" value="ANK_REPEAT"/>
    <property type="match status" value="1"/>
</dbReference>
<dbReference type="PROSITE" id="PS50297">
    <property type="entry name" value="ANK_REP_REGION"/>
    <property type="match status" value="1"/>
</dbReference>
<evidence type="ECO:0000256" key="1">
    <source>
        <dbReference type="ARBA" id="ARBA00022737"/>
    </source>
</evidence>
<dbReference type="Pfam" id="PF12796">
    <property type="entry name" value="Ank_2"/>
    <property type="match status" value="1"/>
</dbReference>
<reference evidence="4" key="1">
    <citation type="submission" date="2022-06" db="EMBL/GenBank/DDBJ databases">
        <title>Genome Sequence of Candolleomyces eurysporus.</title>
        <authorList>
            <person name="Buettner E."/>
        </authorList>
    </citation>
    <scope>NUCLEOTIDE SEQUENCE</scope>
    <source>
        <strain evidence="4">VTCC 930004</strain>
    </source>
</reference>
<keyword evidence="5" id="KW-1185">Reference proteome</keyword>
<gene>
    <name evidence="4" type="ORF">H1R20_g4841</name>
</gene>
<dbReference type="InterPro" id="IPR002110">
    <property type="entry name" value="Ankyrin_rpt"/>
</dbReference>
<sequence>MVSPLWKASADGDLNTVLAILNDAQPVDLEVIDHTGATPLIEAVKNGHIEVVRVLLSKGADPTNASGQGRPEQFTSDPAILDLLRSAQPSIPDASPENVYANDDPTKGYYAPPPPGAYAYYPSINPVLPTREGKIVLPLLASAISLPPRWQG</sequence>
<evidence type="ECO:0008006" key="6">
    <source>
        <dbReference type="Google" id="ProtNLM"/>
    </source>
</evidence>
<organism evidence="4 5">
    <name type="scientific">Candolleomyces eurysporus</name>
    <dbReference type="NCBI Taxonomy" id="2828524"/>
    <lineage>
        <taxon>Eukaryota</taxon>
        <taxon>Fungi</taxon>
        <taxon>Dikarya</taxon>
        <taxon>Basidiomycota</taxon>
        <taxon>Agaricomycotina</taxon>
        <taxon>Agaricomycetes</taxon>
        <taxon>Agaricomycetidae</taxon>
        <taxon>Agaricales</taxon>
        <taxon>Agaricineae</taxon>
        <taxon>Psathyrellaceae</taxon>
        <taxon>Candolleomyces</taxon>
    </lineage>
</organism>
<dbReference type="OrthoDB" id="20872at2759"/>
<dbReference type="EMBL" id="JANBPK010000776">
    <property type="protein sequence ID" value="KAJ2932268.1"/>
    <property type="molecule type" value="Genomic_DNA"/>
</dbReference>